<keyword evidence="2" id="KW-1185">Reference proteome</keyword>
<accession>A0A2W2EH33</accession>
<evidence type="ECO:0000313" key="1">
    <source>
        <dbReference type="EMBL" id="PZG16179.1"/>
    </source>
</evidence>
<dbReference type="Proteomes" id="UP000249304">
    <property type="component" value="Unassembled WGS sequence"/>
</dbReference>
<gene>
    <name evidence="1" type="ORF">C1J01_21630</name>
</gene>
<feature type="non-terminal residue" evidence="1">
    <location>
        <position position="49"/>
    </location>
</feature>
<sequence>MRQIALLGRRGSLLRRHVITDVARFAEAPQLMADLAAGRRHTVQAVLCD</sequence>
<dbReference type="EMBL" id="POUD01000089">
    <property type="protein sequence ID" value="PZG16179.1"/>
    <property type="molecule type" value="Genomic_DNA"/>
</dbReference>
<dbReference type="AlphaFoldDB" id="A0A2W2EH33"/>
<proteinExistence type="predicted"/>
<comment type="caution">
    <text evidence="1">The sequence shown here is derived from an EMBL/GenBank/DDBJ whole genome shotgun (WGS) entry which is preliminary data.</text>
</comment>
<protein>
    <submittedName>
        <fullName evidence="1">Zinc-binding alcohol dehydrogenase</fullName>
    </submittedName>
</protein>
<reference evidence="1 2" key="1">
    <citation type="submission" date="2018-01" db="EMBL/GenBank/DDBJ databases">
        <title>Draft genome sequence of Nonomuraea sp. KC333.</title>
        <authorList>
            <person name="Sahin N."/>
            <person name="Saygin H."/>
            <person name="Ay H."/>
        </authorList>
    </citation>
    <scope>NUCLEOTIDE SEQUENCE [LARGE SCALE GENOMIC DNA]</scope>
    <source>
        <strain evidence="1 2">KC333</strain>
    </source>
</reference>
<organism evidence="1 2">
    <name type="scientific">Nonomuraea aridisoli</name>
    <dbReference type="NCBI Taxonomy" id="2070368"/>
    <lineage>
        <taxon>Bacteria</taxon>
        <taxon>Bacillati</taxon>
        <taxon>Actinomycetota</taxon>
        <taxon>Actinomycetes</taxon>
        <taxon>Streptosporangiales</taxon>
        <taxon>Streptosporangiaceae</taxon>
        <taxon>Nonomuraea</taxon>
    </lineage>
</organism>
<name>A0A2W2EH33_9ACTN</name>
<evidence type="ECO:0000313" key="2">
    <source>
        <dbReference type="Proteomes" id="UP000249304"/>
    </source>
</evidence>